<evidence type="ECO:0000259" key="1">
    <source>
        <dbReference type="Pfam" id="PF03399"/>
    </source>
</evidence>
<organism evidence="2 3">
    <name type="scientific">Dracunculus medinensis</name>
    <name type="common">Guinea worm</name>
    <dbReference type="NCBI Taxonomy" id="318479"/>
    <lineage>
        <taxon>Eukaryota</taxon>
        <taxon>Metazoa</taxon>
        <taxon>Ecdysozoa</taxon>
        <taxon>Nematoda</taxon>
        <taxon>Chromadorea</taxon>
        <taxon>Rhabditida</taxon>
        <taxon>Spirurina</taxon>
        <taxon>Dracunculoidea</taxon>
        <taxon>Dracunculidae</taxon>
        <taxon>Dracunculus</taxon>
    </lineage>
</organism>
<dbReference type="EMBL" id="UYYG01001156">
    <property type="protein sequence ID" value="VDN56660.1"/>
    <property type="molecule type" value="Genomic_DNA"/>
</dbReference>
<dbReference type="GO" id="GO:0070390">
    <property type="term" value="C:transcription export complex 2"/>
    <property type="evidence" value="ECO:0007669"/>
    <property type="project" value="TreeGrafter"/>
</dbReference>
<dbReference type="AlphaFoldDB" id="A0A3P7PQ57"/>
<dbReference type="PANTHER" id="PTHR12436">
    <property type="entry name" value="80 KDA MCM3-ASSOCIATED PROTEIN"/>
    <property type="match status" value="1"/>
</dbReference>
<dbReference type="STRING" id="318479.A0A3P7PQ57"/>
<proteinExistence type="predicted"/>
<reference evidence="2 3" key="1">
    <citation type="submission" date="2018-11" db="EMBL/GenBank/DDBJ databases">
        <authorList>
            <consortium name="Pathogen Informatics"/>
        </authorList>
    </citation>
    <scope>NUCLEOTIDE SEQUENCE [LARGE SCALE GENOMIC DNA]</scope>
</reference>
<sequence>MAQPKKKLMQNVKPKSYTSLSKEDVGESKNCFNKFSSHYWKQLKVLIGRVCEQTYDKYLLLEERDKILCKARIKSSDVETGTCEDMCSEKERYVRIIQKRVSPYECNDLGEMIPEIAIKEYSRSAADQEEPLPHELRPTHVLHSVPSRDENLAEWYDFLWNRTRAIRKVSCTFYFLILIEQCVRFHIFASHRLCHLGPNEFDQKMNTENLSKSLQSLRYLYDDLAKRGLLCENEAEIRAYDVMLNLEDSNILRQILTYRREIRESLQMRLALRLFSCFKNGNYIRFFKLLKRNATYLQVYNFLFFTFVKNFYKSIENPFLPNRIFQYPITKLVDILGFDSINDATEFIMNYNMRVDTITEPDDICILLSKSKFYLSTPPVPKMSLWIEEKRLDTPIAQVIFLKIIFIL</sequence>
<evidence type="ECO:0000313" key="2">
    <source>
        <dbReference type="EMBL" id="VDN56660.1"/>
    </source>
</evidence>
<evidence type="ECO:0000313" key="3">
    <source>
        <dbReference type="Proteomes" id="UP000274756"/>
    </source>
</evidence>
<feature type="domain" description="SAC3/GANP/THP3 conserved" evidence="1">
    <location>
        <begin position="86"/>
        <end position="356"/>
    </location>
</feature>
<dbReference type="OrthoDB" id="21502at2759"/>
<dbReference type="GO" id="GO:0006406">
    <property type="term" value="P:mRNA export from nucleus"/>
    <property type="evidence" value="ECO:0007669"/>
    <property type="project" value="TreeGrafter"/>
</dbReference>
<dbReference type="Gene3D" id="1.25.40.990">
    <property type="match status" value="1"/>
</dbReference>
<dbReference type="Proteomes" id="UP000274756">
    <property type="component" value="Unassembled WGS sequence"/>
</dbReference>
<keyword evidence="3" id="KW-1185">Reference proteome</keyword>
<name>A0A3P7PQ57_DRAME</name>
<dbReference type="InterPro" id="IPR005062">
    <property type="entry name" value="SAC3/GANP/THP3_conserved"/>
</dbReference>
<gene>
    <name evidence="2" type="ORF">DME_LOCUS6633</name>
</gene>
<accession>A0A3P7PQ57</accession>
<dbReference type="Pfam" id="PF03399">
    <property type="entry name" value="SAC3_GANP"/>
    <property type="match status" value="1"/>
</dbReference>
<dbReference type="InterPro" id="IPR045107">
    <property type="entry name" value="SAC3/GANP/THP3"/>
</dbReference>
<protein>
    <recommendedName>
        <fullName evidence="1">SAC3/GANP/THP3 conserved domain-containing protein</fullName>
    </recommendedName>
</protein>
<dbReference type="PANTHER" id="PTHR12436:SF3">
    <property type="entry name" value="GERMINAL-CENTER ASSOCIATED NUCLEAR PROTEIN"/>
    <property type="match status" value="1"/>
</dbReference>
<dbReference type="GO" id="GO:0005737">
    <property type="term" value="C:cytoplasm"/>
    <property type="evidence" value="ECO:0007669"/>
    <property type="project" value="TreeGrafter"/>
</dbReference>